<dbReference type="STRING" id="173990.SAMN05660691_01892"/>
<reference evidence="2" key="1">
    <citation type="submission" date="2016-10" db="EMBL/GenBank/DDBJ databases">
        <authorList>
            <person name="Varghese N."/>
            <person name="Submissions S."/>
        </authorList>
    </citation>
    <scope>NUCLEOTIDE SEQUENCE [LARGE SCALE GENOMIC DNA]</scope>
    <source>
        <strain evidence="2">DSM 17616</strain>
    </source>
</reference>
<name>A0A1H6LRW8_9GAMM</name>
<keyword evidence="2" id="KW-1185">Reference proteome</keyword>
<dbReference type="RefSeq" id="WP_092792676.1">
    <property type="nucleotide sequence ID" value="NZ_DASWWU010000005.1"/>
</dbReference>
<dbReference type="OrthoDB" id="196134at2"/>
<sequence>MPARDPLTNTVHINETTQHQKPKKAIPLEQGEISNLSFWVSQISMIIATVLGVYLAAQQGLQQAVLFEQIQSDKNNYYLRQSLQHELSDNLILIEKYTEQIKDISVHAVKRYALVLDTFVWESMKYSPATLETPSALLSESRKFYREVNDIHGKIQTSFYSAHYGTKLLLEQVEHMKTVVLPMFEADTNQLKQALAQQDVEVD</sequence>
<dbReference type="EMBL" id="FNXF01000006">
    <property type="protein sequence ID" value="SEH87742.1"/>
    <property type="molecule type" value="Genomic_DNA"/>
</dbReference>
<protein>
    <submittedName>
        <fullName evidence="1">Uncharacterized protein</fullName>
    </submittedName>
</protein>
<accession>A0A1H6LRW8</accession>
<proteinExistence type="predicted"/>
<evidence type="ECO:0000313" key="1">
    <source>
        <dbReference type="EMBL" id="SEH87742.1"/>
    </source>
</evidence>
<dbReference type="AlphaFoldDB" id="A0A1H6LRW8"/>
<dbReference type="Proteomes" id="UP000199371">
    <property type="component" value="Unassembled WGS sequence"/>
</dbReference>
<evidence type="ECO:0000313" key="2">
    <source>
        <dbReference type="Proteomes" id="UP000199371"/>
    </source>
</evidence>
<gene>
    <name evidence="1" type="ORF">SAMN05660691_01892</name>
</gene>
<organism evidence="1 2">
    <name type="scientific">Rheinheimera pacifica</name>
    <dbReference type="NCBI Taxonomy" id="173990"/>
    <lineage>
        <taxon>Bacteria</taxon>
        <taxon>Pseudomonadati</taxon>
        <taxon>Pseudomonadota</taxon>
        <taxon>Gammaproteobacteria</taxon>
        <taxon>Chromatiales</taxon>
        <taxon>Chromatiaceae</taxon>
        <taxon>Rheinheimera</taxon>
    </lineage>
</organism>